<reference evidence="7" key="1">
    <citation type="submission" date="2023-03" db="EMBL/GenBank/DDBJ databases">
        <title>Massive genome expansion in bonnet fungi (Mycena s.s.) driven by repeated elements and novel gene families across ecological guilds.</title>
        <authorList>
            <consortium name="Lawrence Berkeley National Laboratory"/>
            <person name="Harder C.B."/>
            <person name="Miyauchi S."/>
            <person name="Viragh M."/>
            <person name="Kuo A."/>
            <person name="Thoen E."/>
            <person name="Andreopoulos B."/>
            <person name="Lu D."/>
            <person name="Skrede I."/>
            <person name="Drula E."/>
            <person name="Henrissat B."/>
            <person name="Morin E."/>
            <person name="Kohler A."/>
            <person name="Barry K."/>
            <person name="LaButti K."/>
            <person name="Morin E."/>
            <person name="Salamov A."/>
            <person name="Lipzen A."/>
            <person name="Mereny Z."/>
            <person name="Hegedus B."/>
            <person name="Baldrian P."/>
            <person name="Stursova M."/>
            <person name="Weitz H."/>
            <person name="Taylor A."/>
            <person name="Grigoriev I.V."/>
            <person name="Nagy L.G."/>
            <person name="Martin F."/>
            <person name="Kauserud H."/>
        </authorList>
    </citation>
    <scope>NUCLEOTIDE SEQUENCE</scope>
    <source>
        <strain evidence="7">CBHHK173m</strain>
    </source>
</reference>
<feature type="compositionally biased region" description="Acidic residues" evidence="3">
    <location>
        <begin position="191"/>
        <end position="201"/>
    </location>
</feature>
<keyword evidence="1 5" id="KW-0732">Signal</keyword>
<feature type="domain" description="MRH" evidence="6">
    <location>
        <begin position="32"/>
        <end position="166"/>
    </location>
</feature>
<name>A0AAD6TYA7_9AGAR</name>
<keyword evidence="2" id="KW-1015">Disulfide bond</keyword>
<feature type="transmembrane region" description="Helical" evidence="4">
    <location>
        <begin position="214"/>
        <end position="232"/>
    </location>
</feature>
<comment type="caution">
    <text evidence="7">The sequence shown here is derived from an EMBL/GenBank/DDBJ whole genome shotgun (WGS) entry which is preliminary data.</text>
</comment>
<evidence type="ECO:0000313" key="7">
    <source>
        <dbReference type="EMBL" id="KAJ7080614.1"/>
    </source>
</evidence>
<feature type="region of interest" description="Disordered" evidence="3">
    <location>
        <begin position="178"/>
        <end position="206"/>
    </location>
</feature>
<evidence type="ECO:0000256" key="5">
    <source>
        <dbReference type="SAM" id="SignalP"/>
    </source>
</evidence>
<feature type="signal peptide" evidence="5">
    <location>
        <begin position="1"/>
        <end position="15"/>
    </location>
</feature>
<dbReference type="PROSITE" id="PS51914">
    <property type="entry name" value="MRH"/>
    <property type="match status" value="1"/>
</dbReference>
<organism evidence="7 8">
    <name type="scientific">Mycena belliarum</name>
    <dbReference type="NCBI Taxonomy" id="1033014"/>
    <lineage>
        <taxon>Eukaryota</taxon>
        <taxon>Fungi</taxon>
        <taxon>Dikarya</taxon>
        <taxon>Basidiomycota</taxon>
        <taxon>Agaricomycotina</taxon>
        <taxon>Agaricomycetes</taxon>
        <taxon>Agaricomycetidae</taxon>
        <taxon>Agaricales</taxon>
        <taxon>Marasmiineae</taxon>
        <taxon>Mycenaceae</taxon>
        <taxon>Mycena</taxon>
    </lineage>
</organism>
<gene>
    <name evidence="7" type="ORF">B0H15DRAFT_856563</name>
</gene>
<keyword evidence="4" id="KW-0472">Membrane</keyword>
<accession>A0AAD6TYA7</accession>
<evidence type="ECO:0000256" key="1">
    <source>
        <dbReference type="ARBA" id="ARBA00022729"/>
    </source>
</evidence>
<keyword evidence="8" id="KW-1185">Reference proteome</keyword>
<dbReference type="AlphaFoldDB" id="A0AAD6TYA7"/>
<dbReference type="SUPFAM" id="SSF50911">
    <property type="entry name" value="Mannose 6-phosphate receptor domain"/>
    <property type="match status" value="1"/>
</dbReference>
<evidence type="ECO:0000313" key="8">
    <source>
        <dbReference type="Proteomes" id="UP001222325"/>
    </source>
</evidence>
<dbReference type="InterPro" id="IPR009011">
    <property type="entry name" value="Man6P_isomerase_rcpt-bd_dom_sf"/>
</dbReference>
<keyword evidence="4" id="KW-0812">Transmembrane</keyword>
<evidence type="ECO:0000259" key="6">
    <source>
        <dbReference type="PROSITE" id="PS51914"/>
    </source>
</evidence>
<evidence type="ECO:0000256" key="4">
    <source>
        <dbReference type="SAM" id="Phobius"/>
    </source>
</evidence>
<protein>
    <recommendedName>
        <fullName evidence="6">MRH domain-containing protein</fullName>
    </recommendedName>
</protein>
<proteinExistence type="predicted"/>
<sequence length="332" mass="37017">MILSLLTAFVPAAVAVLPELSRSLPILIDAQENCRFRAGASQYDLCPVFENGADRPFLVTGKGTEVYRFNLIPNGDSGPHLCSSGTRICLINPSRPPQEISGISCIISVDPRADDINLLFKESDESATARVQFVCDPQAEMGLPILLGVQDTLHSFIWRSRYACRLGAQASGSILSVMDADSDAPSPPEPAEPDDDSDQLLEGDRQRKSRRSTAFIFLVIFIFITSISMISYKYPDRFNFLLTEYIKPVFHRLSLDSFPRISIPRVLKPTGEGRLVRWAHEDLELDEDLMVNSNDVYDEPDDMGDEYIPLRPSPRKGGRVIKNYGSALSPFW</sequence>
<dbReference type="Proteomes" id="UP001222325">
    <property type="component" value="Unassembled WGS sequence"/>
</dbReference>
<feature type="chain" id="PRO_5042004580" description="MRH domain-containing protein" evidence="5">
    <location>
        <begin position="16"/>
        <end position="332"/>
    </location>
</feature>
<evidence type="ECO:0000256" key="3">
    <source>
        <dbReference type="SAM" id="MobiDB-lite"/>
    </source>
</evidence>
<evidence type="ECO:0000256" key="2">
    <source>
        <dbReference type="ARBA" id="ARBA00023157"/>
    </source>
</evidence>
<keyword evidence="4" id="KW-1133">Transmembrane helix</keyword>
<dbReference type="Gene3D" id="2.70.130.10">
    <property type="entry name" value="Mannose-6-phosphate receptor binding domain"/>
    <property type="match status" value="1"/>
</dbReference>
<dbReference type="EMBL" id="JARJCN010000054">
    <property type="protein sequence ID" value="KAJ7080614.1"/>
    <property type="molecule type" value="Genomic_DNA"/>
</dbReference>
<dbReference type="InterPro" id="IPR044865">
    <property type="entry name" value="MRH_dom"/>
</dbReference>